<reference evidence="2 3" key="1">
    <citation type="submission" date="2018-09" db="EMBL/GenBank/DDBJ databases">
        <title>Draft genome sequence of Buttiauxella izardii CCUG 35510T.</title>
        <authorList>
            <person name="Salva-Serra F."/>
            <person name="Marathe N."/>
            <person name="Moore E."/>
            <person name="Stadler-Svensson L."/>
            <person name="Engstrom-Jakobsson H."/>
        </authorList>
    </citation>
    <scope>NUCLEOTIDE SEQUENCE [LARGE SCALE GENOMIC DNA]</scope>
    <source>
        <strain evidence="2 3">CCUG 35510</strain>
    </source>
</reference>
<evidence type="ECO:0000259" key="1">
    <source>
        <dbReference type="Pfam" id="PF00534"/>
    </source>
</evidence>
<dbReference type="AlphaFoldDB" id="A0A3A5JVD1"/>
<dbReference type="Pfam" id="PF00534">
    <property type="entry name" value="Glycos_transf_1"/>
    <property type="match status" value="1"/>
</dbReference>
<dbReference type="Gene3D" id="3.40.50.2000">
    <property type="entry name" value="Glycogen Phosphorylase B"/>
    <property type="match status" value="1"/>
</dbReference>
<dbReference type="SUPFAM" id="SSF53756">
    <property type="entry name" value="UDP-Glycosyltransferase/glycogen phosphorylase"/>
    <property type="match status" value="1"/>
</dbReference>
<comment type="caution">
    <text evidence="2">The sequence shown here is derived from an EMBL/GenBank/DDBJ whole genome shotgun (WGS) entry which is preliminary data.</text>
</comment>
<dbReference type="PANTHER" id="PTHR12526:SF630">
    <property type="entry name" value="GLYCOSYLTRANSFERASE"/>
    <property type="match status" value="1"/>
</dbReference>
<organism evidence="2 3">
    <name type="scientific">Buttiauxella izardii</name>
    <dbReference type="NCBI Taxonomy" id="82991"/>
    <lineage>
        <taxon>Bacteria</taxon>
        <taxon>Pseudomonadati</taxon>
        <taxon>Pseudomonadota</taxon>
        <taxon>Gammaproteobacteria</taxon>
        <taxon>Enterobacterales</taxon>
        <taxon>Enterobacteriaceae</taxon>
        <taxon>Buttiauxella</taxon>
    </lineage>
</organism>
<feature type="domain" description="Glycosyl transferase family 1" evidence="1">
    <location>
        <begin position="201"/>
        <end position="350"/>
    </location>
</feature>
<keyword evidence="2" id="KW-0808">Transferase</keyword>
<dbReference type="RefSeq" id="WP_120064080.1">
    <property type="nucleotide sequence ID" value="NZ_QZWH01000011.1"/>
</dbReference>
<keyword evidence="3" id="KW-1185">Reference proteome</keyword>
<protein>
    <submittedName>
        <fullName evidence="2">Glycosyltransferase</fullName>
    </submittedName>
</protein>
<dbReference type="OrthoDB" id="9777346at2"/>
<dbReference type="GO" id="GO:0016757">
    <property type="term" value="F:glycosyltransferase activity"/>
    <property type="evidence" value="ECO:0007669"/>
    <property type="project" value="InterPro"/>
</dbReference>
<dbReference type="PANTHER" id="PTHR12526">
    <property type="entry name" value="GLYCOSYLTRANSFERASE"/>
    <property type="match status" value="1"/>
</dbReference>
<dbReference type="EMBL" id="QZWH01000011">
    <property type="protein sequence ID" value="RJT25975.1"/>
    <property type="molecule type" value="Genomic_DNA"/>
</dbReference>
<dbReference type="CDD" id="cd03801">
    <property type="entry name" value="GT4_PimA-like"/>
    <property type="match status" value="1"/>
</dbReference>
<dbReference type="InterPro" id="IPR001296">
    <property type="entry name" value="Glyco_trans_1"/>
</dbReference>
<dbReference type="GO" id="GO:1901135">
    <property type="term" value="P:carbohydrate derivative metabolic process"/>
    <property type="evidence" value="ECO:0007669"/>
    <property type="project" value="UniProtKB-ARBA"/>
</dbReference>
<accession>A0A3A5JVD1</accession>
<dbReference type="Proteomes" id="UP000276295">
    <property type="component" value="Unassembled WGS sequence"/>
</dbReference>
<sequence length="385" mass="43156">MKMIFAHDHFFYHVNGNVYSAGKLPYASFQRYFNHFDSISVVSRYKEMDSVAPNWSISSGANIDFFKMENQSSLSGLFLKDKKRIEELYALVREADGIVVRLPSEIGIMVAGIARELGKKYIAEVVACPWDAMTGYKSVKGYLYAPFLTLRTRLAVKNAWGAIYVTDNFLQKRYPNNRAIAVSNVELLDSTQERLAKTYPKKSIRVGLIGSLDSPHKGFDTIYNALRILTNRNIDISLHIVGGGDKYKNEALLSNLRIKDKVFFKGNIKPGKDIYDFLDTTDIYVQPSNQEGLPRSVIEAMSRGCPVVLSSAGGMPELVTPEYLHEPGDYQSLADIIARVIGNESEFNKCVASSIKTAKIFDAGILAIKRYDFFKAYCNGIADDH</sequence>
<evidence type="ECO:0000313" key="2">
    <source>
        <dbReference type="EMBL" id="RJT25975.1"/>
    </source>
</evidence>
<name>A0A3A5JVD1_9ENTR</name>
<evidence type="ECO:0000313" key="3">
    <source>
        <dbReference type="Proteomes" id="UP000276295"/>
    </source>
</evidence>
<proteinExistence type="predicted"/>
<gene>
    <name evidence="2" type="ORF">D6029_07045</name>
</gene>